<evidence type="ECO:0000313" key="3">
    <source>
        <dbReference type="Proteomes" id="UP000001052"/>
    </source>
</evidence>
<dbReference type="Proteomes" id="UP000001052">
    <property type="component" value="Chromosome"/>
</dbReference>
<dbReference type="RefSeq" id="WP_015751073.1">
    <property type="nucleotide sequence ID" value="NC_013223.1"/>
</dbReference>
<dbReference type="KEGG" id="drt:Dret_0618"/>
<reference evidence="3" key="1">
    <citation type="submission" date="2009-09" db="EMBL/GenBank/DDBJ databases">
        <title>The complete chromosome of Desulfohalobium retbaense DSM 5692.</title>
        <authorList>
            <consortium name="US DOE Joint Genome Institute (JGI-PGF)"/>
            <person name="Lucas S."/>
            <person name="Copeland A."/>
            <person name="Lapidus A."/>
            <person name="Glavina del Rio T."/>
            <person name="Dalin E."/>
            <person name="Tice H."/>
            <person name="Bruce D."/>
            <person name="Goodwin L."/>
            <person name="Pitluck S."/>
            <person name="Kyrpides N."/>
            <person name="Mavromatis K."/>
            <person name="Ivanova N."/>
            <person name="Mikhailova N."/>
            <person name="Munk A.C."/>
            <person name="Brettin T."/>
            <person name="Detter J.C."/>
            <person name="Han C."/>
            <person name="Tapia R."/>
            <person name="Larimer F."/>
            <person name="Land M."/>
            <person name="Hauser L."/>
            <person name="Markowitz V."/>
            <person name="Cheng J.-F."/>
            <person name="Hugenholtz P."/>
            <person name="Woyke T."/>
            <person name="Wu D."/>
            <person name="Spring S."/>
            <person name="Klenk H.-P."/>
            <person name="Eisen J.A."/>
        </authorList>
    </citation>
    <scope>NUCLEOTIDE SEQUENCE [LARGE SCALE GENOMIC DNA]</scope>
    <source>
        <strain evidence="3">DSM 5692</strain>
    </source>
</reference>
<reference evidence="2 3" key="2">
    <citation type="journal article" date="2010" name="Stand. Genomic Sci.">
        <title>Complete genome sequence of Desulfohalobium retbaense type strain (HR(100)).</title>
        <authorList>
            <person name="Spring S."/>
            <person name="Nolan M."/>
            <person name="Lapidus A."/>
            <person name="Glavina Del Rio T."/>
            <person name="Copeland A."/>
            <person name="Tice H."/>
            <person name="Cheng J.F."/>
            <person name="Lucas S."/>
            <person name="Land M."/>
            <person name="Chen F."/>
            <person name="Bruce D."/>
            <person name="Goodwin L."/>
            <person name="Pitluck S."/>
            <person name="Ivanova N."/>
            <person name="Mavromatis K."/>
            <person name="Mikhailova N."/>
            <person name="Pati A."/>
            <person name="Chen A."/>
            <person name="Palaniappan K."/>
            <person name="Hauser L."/>
            <person name="Chang Y.J."/>
            <person name="Jeffries C.D."/>
            <person name="Munk C."/>
            <person name="Kiss H."/>
            <person name="Chain P."/>
            <person name="Han C."/>
            <person name="Brettin T."/>
            <person name="Detter J.C."/>
            <person name="Schuler E."/>
            <person name="Goker M."/>
            <person name="Rohde M."/>
            <person name="Bristow J."/>
            <person name="Eisen J.A."/>
            <person name="Markowitz V."/>
            <person name="Hugenholtz P."/>
            <person name="Kyrpides N.C."/>
            <person name="Klenk H.P."/>
        </authorList>
    </citation>
    <scope>NUCLEOTIDE SEQUENCE [LARGE SCALE GENOMIC DNA]</scope>
    <source>
        <strain evidence="2 3">DSM 5692</strain>
    </source>
</reference>
<dbReference type="AlphaFoldDB" id="C8WYZ9"/>
<dbReference type="InterPro" id="IPR007345">
    <property type="entry name" value="Polysacch_pyruvyl_Trfase"/>
</dbReference>
<sequence length="405" mass="46351">MSYNILLYGGYTLWSAGDDAPMHFLTTQLKNKTDKDIKFTVFCRHPNTEFDTYYNVKTKQNFEYKTKELSSGRWMRGLNSSDNRKDLLDIATEISASDLIILGAGNFITEVSLDVLRGHFAQFVVLTLIADMCHTPCMLFGLSANKLKNPWTAKAAGWMLHRASCVTFREKNAVENLISSDVSLPQYELLPDAALGSPVANINRSKEILRNEHIDLSNKKVLAISIRDLSWMNADEKYQKNLKNTIDKWLYSDNQNVILFIPQCTYDVENSLTDDRYVAHKLSKQVNFPDRCFHIKNKYQAPDIECLYREADITLATRLHGSVFSAKMGTPVIGLCYEDKVKGFFRQLNCPELALKWDEESEIIFNKIMGVLQNKQHIVSKINDNVSILQKKLGRYVELAYNLLT</sequence>
<name>C8WYZ9_DESRD</name>
<accession>C8WYZ9</accession>
<dbReference type="PANTHER" id="PTHR36836:SF1">
    <property type="entry name" value="COLANIC ACID BIOSYNTHESIS PROTEIN WCAK"/>
    <property type="match status" value="1"/>
</dbReference>
<feature type="domain" description="Polysaccharide pyruvyl transferase" evidence="1">
    <location>
        <begin position="27"/>
        <end position="335"/>
    </location>
</feature>
<dbReference type="STRING" id="485915.Dret_0618"/>
<dbReference type="PANTHER" id="PTHR36836">
    <property type="entry name" value="COLANIC ACID BIOSYNTHESIS PROTEIN WCAK"/>
    <property type="match status" value="1"/>
</dbReference>
<dbReference type="eggNOG" id="COG2327">
    <property type="taxonomic scope" value="Bacteria"/>
</dbReference>
<evidence type="ECO:0000313" key="2">
    <source>
        <dbReference type="EMBL" id="ACV67915.1"/>
    </source>
</evidence>
<keyword evidence="3" id="KW-1185">Reference proteome</keyword>
<protein>
    <recommendedName>
        <fullName evidence="1">Polysaccharide pyruvyl transferase domain-containing protein</fullName>
    </recommendedName>
</protein>
<dbReference type="OrthoDB" id="5428760at2"/>
<proteinExistence type="predicted"/>
<organism evidence="2 3">
    <name type="scientific">Desulfohalobium retbaense (strain ATCC 49708 / DSM 5692 / JCM 16813 / HR100)</name>
    <dbReference type="NCBI Taxonomy" id="485915"/>
    <lineage>
        <taxon>Bacteria</taxon>
        <taxon>Pseudomonadati</taxon>
        <taxon>Thermodesulfobacteriota</taxon>
        <taxon>Desulfovibrionia</taxon>
        <taxon>Desulfovibrionales</taxon>
        <taxon>Desulfohalobiaceae</taxon>
        <taxon>Desulfohalobium</taxon>
    </lineage>
</organism>
<dbReference type="HOGENOM" id="CLU_679216_0_0_7"/>
<evidence type="ECO:0000259" key="1">
    <source>
        <dbReference type="Pfam" id="PF04230"/>
    </source>
</evidence>
<gene>
    <name evidence="2" type="ordered locus">Dret_0618</name>
</gene>
<dbReference type="EMBL" id="CP001734">
    <property type="protein sequence ID" value="ACV67915.1"/>
    <property type="molecule type" value="Genomic_DNA"/>
</dbReference>
<dbReference type="Pfam" id="PF04230">
    <property type="entry name" value="PS_pyruv_trans"/>
    <property type="match status" value="1"/>
</dbReference>